<reference evidence="2 3" key="1">
    <citation type="submission" date="2016-11" db="EMBL/GenBank/DDBJ databases">
        <title>Networking in microbes: conjugative elements and plasmids in the genus Alteromonas.</title>
        <authorList>
            <person name="Lopez-Perez M."/>
            <person name="Ramon-Marco N."/>
            <person name="Rodriguez-Valera F."/>
        </authorList>
    </citation>
    <scope>NUCLEOTIDE SEQUENCE [LARGE SCALE GENOMIC DNA]</scope>
    <source>
        <strain evidence="2 3">CP48</strain>
    </source>
</reference>
<dbReference type="PANTHER" id="PTHR12558:SF13">
    <property type="entry name" value="CELL DIVISION CYCLE PROTEIN 27 HOMOLOG"/>
    <property type="match status" value="1"/>
</dbReference>
<evidence type="ECO:0000256" key="1">
    <source>
        <dbReference type="SAM" id="SignalP"/>
    </source>
</evidence>
<dbReference type="SUPFAM" id="SSF48452">
    <property type="entry name" value="TPR-like"/>
    <property type="match status" value="3"/>
</dbReference>
<sequence>MGNKQLCLVLLMLAALSACGRSAEGDLQAASEAMNNENYDKAIVLLKNIVRDNPQDIQSRYLLGKANLAIGDFASAEKNLDFAYRRGKQGSDVLSSLAMALYRNESYNELQDLLSDVDENSSTAQYYLGLSLRKLGKLELSNGALELAISGAGGYATLAKAVQAFNDGKIELALNLASESESALGVNSEATWLKTQILSVSERPEQAAEILELYVKEKTYDFRAKLLLAVELIRSKQYKAAEPIVNDFMRNNKNNGFLNELKGYIVLAEKGEKEALPLLMNAYQMGRKSSALALTTANAAYKLKQYETAHRFLTLINLDEIEQVELVSQLRLRVALKLGYTDEALSIYTNSGNEKANINDALVAELGYQLNRSGNPDKANDLARNFTLDKAKENKFLTSVLDSLNGQKVSFEELSQASEGDEDETVLLLIAALQKQDHDSAMQIADEWIKRTNEKERVTALEFAAYAAQRSGRSSEANEYYKQLLKLAPNHIAANLNQIQSEIAAEKWTDVEPVIAKLAQHNPDNESILKLYFDVQLNNGDTSASEALIQTYYRQMLDLRSAMLRAYSLFIKKDFVAVIELLDGYVGKIDPPINLLRYYTFSLSSTGQIEKAASTLTSLSKKFPSNSSVSLFLIHMLEGLSQFAEAEKEAARLARAYPNDPRLIIVRANLLVKQQAFKKAKVLLGQFPKEFRESNAFKAIMGKVSLGTGDAKGAIALLSDAIEFDKSSDNVMYYAYALAADKRHNEAFDVLRDYLATNPNDIAAIAALADGVKGINPNEAIELYDRILQLDDDNVIALNNSAYLYMQAGDLEESKARVNKALALKTSEPFLIDTAARVHAAEDNVSLANSLYQTIVKPNSGIAVLSMYCEYLIDTKQSSEAQHCIDNIKSKFGHNLKQVKVLAQKLEDVM</sequence>
<protein>
    <recommendedName>
        <fullName evidence="4">PEP-CTERM system TPR-repeat protein PrsT</fullName>
    </recommendedName>
</protein>
<keyword evidence="1" id="KW-0732">Signal</keyword>
<proteinExistence type="predicted"/>
<organism evidence="2 3">
    <name type="scientific">Alteromonas mediterranea</name>
    <dbReference type="NCBI Taxonomy" id="314275"/>
    <lineage>
        <taxon>Bacteria</taxon>
        <taxon>Pseudomonadati</taxon>
        <taxon>Pseudomonadota</taxon>
        <taxon>Gammaproteobacteria</taxon>
        <taxon>Alteromonadales</taxon>
        <taxon>Alteromonadaceae</taxon>
        <taxon>Alteromonas/Salinimonas group</taxon>
        <taxon>Alteromonas</taxon>
    </lineage>
</organism>
<dbReference type="InterPro" id="IPR019734">
    <property type="entry name" value="TPR_rpt"/>
</dbReference>
<evidence type="ECO:0008006" key="4">
    <source>
        <dbReference type="Google" id="ProtNLM"/>
    </source>
</evidence>
<dbReference type="SMART" id="SM00028">
    <property type="entry name" value="TPR"/>
    <property type="match status" value="3"/>
</dbReference>
<dbReference type="Proteomes" id="UP000182101">
    <property type="component" value="Chromosome"/>
</dbReference>
<dbReference type="AlphaFoldDB" id="A0AAC9NRG6"/>
<accession>A0AAC9NRG6</accession>
<evidence type="ECO:0000313" key="3">
    <source>
        <dbReference type="Proteomes" id="UP000182101"/>
    </source>
</evidence>
<gene>
    <name evidence="2" type="ORF">BM524_12615</name>
</gene>
<evidence type="ECO:0000313" key="2">
    <source>
        <dbReference type="EMBL" id="APD90570.1"/>
    </source>
</evidence>
<dbReference type="RefSeq" id="WP_071959624.1">
    <property type="nucleotide sequence ID" value="NZ_CP018024.1"/>
</dbReference>
<dbReference type="PROSITE" id="PS51257">
    <property type="entry name" value="PROKAR_LIPOPROTEIN"/>
    <property type="match status" value="1"/>
</dbReference>
<dbReference type="InterPro" id="IPR011990">
    <property type="entry name" value="TPR-like_helical_dom_sf"/>
</dbReference>
<name>A0AAC9NRG6_9ALTE</name>
<dbReference type="EMBL" id="CP018024">
    <property type="protein sequence ID" value="APD90570.1"/>
    <property type="molecule type" value="Genomic_DNA"/>
</dbReference>
<dbReference type="Pfam" id="PF13432">
    <property type="entry name" value="TPR_16"/>
    <property type="match status" value="2"/>
</dbReference>
<dbReference type="Pfam" id="PF14559">
    <property type="entry name" value="TPR_19"/>
    <property type="match status" value="1"/>
</dbReference>
<feature type="signal peptide" evidence="1">
    <location>
        <begin position="1"/>
        <end position="23"/>
    </location>
</feature>
<dbReference type="PANTHER" id="PTHR12558">
    <property type="entry name" value="CELL DIVISION CYCLE 16,23,27"/>
    <property type="match status" value="1"/>
</dbReference>
<feature type="chain" id="PRO_5041965279" description="PEP-CTERM system TPR-repeat protein PrsT" evidence="1">
    <location>
        <begin position="24"/>
        <end position="910"/>
    </location>
</feature>
<dbReference type="Gene3D" id="1.25.40.10">
    <property type="entry name" value="Tetratricopeptide repeat domain"/>
    <property type="match status" value="5"/>
</dbReference>